<protein>
    <recommendedName>
        <fullName evidence="3">beta-N-acetylhexosaminidase</fullName>
        <ecNumber evidence="3">3.2.1.52</ecNumber>
    </recommendedName>
</protein>
<organism evidence="7 8">
    <name type="scientific">Legionella beliardensis</name>
    <dbReference type="NCBI Taxonomy" id="91822"/>
    <lineage>
        <taxon>Bacteria</taxon>
        <taxon>Pseudomonadati</taxon>
        <taxon>Pseudomonadota</taxon>
        <taxon>Gammaproteobacteria</taxon>
        <taxon>Legionellales</taxon>
        <taxon>Legionellaceae</taxon>
        <taxon>Legionella</taxon>
    </lineage>
</organism>
<keyword evidence="5 7" id="KW-0326">Glycosidase</keyword>
<evidence type="ECO:0000256" key="1">
    <source>
        <dbReference type="ARBA" id="ARBA00001231"/>
    </source>
</evidence>
<name>A0A378I108_9GAMM</name>
<dbReference type="Pfam" id="PF00933">
    <property type="entry name" value="Glyco_hydro_3"/>
    <property type="match status" value="1"/>
</dbReference>
<gene>
    <name evidence="7" type="primary">bglX</name>
    <name evidence="7" type="ORF">NCTC13315_01184</name>
</gene>
<sequence length="354" mass="39047">MLTLRQQIGQMLIMGFNGLELNSSNPVREWLVKDGLGGVILFDKDVATNLPRKNLENLNQIAALTAQLKQCAENNNTLVDSLPLFIGIDYEGGAVDRLKNIAGCPKTLTPEQMAQLSDVEFIKQAEQMAKVIKQLGFNLNFAPVLDLNLNKDEGIIGKLGRGFSAEPAKVIKYAELFVKVFAEQDITCCYKHFPGHGSALGDTHQGFVDVTDTFQDLELSPYQALSARGQLPAMIMTAHVINRHLDSSGLPATLSKPILTDLLRKKLGFDGVIVSDDLQMHAISHYFSLEEMLCLSINAGADMLIFANQLGYNSASDIIDIIEQLVKKQAISSARITESYNRIMRLKQRQLAIV</sequence>
<comment type="similarity">
    <text evidence="2">Belongs to the glycosyl hydrolase 3 family.</text>
</comment>
<proteinExistence type="inferred from homology"/>
<dbReference type="Gene3D" id="3.20.20.300">
    <property type="entry name" value="Glycoside hydrolase, family 3, N-terminal domain"/>
    <property type="match status" value="1"/>
</dbReference>
<keyword evidence="4 7" id="KW-0378">Hydrolase</keyword>
<evidence type="ECO:0000256" key="4">
    <source>
        <dbReference type="ARBA" id="ARBA00022801"/>
    </source>
</evidence>
<dbReference type="GO" id="GO:0009254">
    <property type="term" value="P:peptidoglycan turnover"/>
    <property type="evidence" value="ECO:0007669"/>
    <property type="project" value="TreeGrafter"/>
</dbReference>
<evidence type="ECO:0000313" key="8">
    <source>
        <dbReference type="Proteomes" id="UP000254968"/>
    </source>
</evidence>
<dbReference type="PANTHER" id="PTHR30480:SF13">
    <property type="entry name" value="BETA-HEXOSAMINIDASE"/>
    <property type="match status" value="1"/>
</dbReference>
<dbReference type="InterPro" id="IPR050226">
    <property type="entry name" value="NagZ_Beta-hexosaminidase"/>
</dbReference>
<dbReference type="OrthoDB" id="9786661at2"/>
<dbReference type="Proteomes" id="UP000254968">
    <property type="component" value="Unassembled WGS sequence"/>
</dbReference>
<comment type="catalytic activity">
    <reaction evidence="1">
        <text>Hydrolysis of terminal non-reducing N-acetyl-D-hexosamine residues in N-acetyl-beta-D-hexosaminides.</text>
        <dbReference type="EC" id="3.2.1.52"/>
    </reaction>
</comment>
<accession>A0A378I108</accession>
<evidence type="ECO:0000259" key="6">
    <source>
        <dbReference type="Pfam" id="PF00933"/>
    </source>
</evidence>
<reference evidence="7 8" key="1">
    <citation type="submission" date="2018-06" db="EMBL/GenBank/DDBJ databases">
        <authorList>
            <consortium name="Pathogen Informatics"/>
            <person name="Doyle S."/>
        </authorList>
    </citation>
    <scope>NUCLEOTIDE SEQUENCE [LARGE SCALE GENOMIC DNA]</scope>
    <source>
        <strain evidence="7 8">NCTC13315</strain>
    </source>
</reference>
<keyword evidence="8" id="KW-1185">Reference proteome</keyword>
<dbReference type="InterPro" id="IPR017853">
    <property type="entry name" value="GH"/>
</dbReference>
<dbReference type="InterPro" id="IPR001764">
    <property type="entry name" value="Glyco_hydro_3_N"/>
</dbReference>
<evidence type="ECO:0000313" key="7">
    <source>
        <dbReference type="EMBL" id="STX28652.1"/>
    </source>
</evidence>
<dbReference type="AlphaFoldDB" id="A0A378I108"/>
<dbReference type="SUPFAM" id="SSF51445">
    <property type="entry name" value="(Trans)glycosidases"/>
    <property type="match status" value="1"/>
</dbReference>
<dbReference type="PANTHER" id="PTHR30480">
    <property type="entry name" value="BETA-HEXOSAMINIDASE-RELATED"/>
    <property type="match status" value="1"/>
</dbReference>
<dbReference type="EC" id="3.2.1.52" evidence="3"/>
<evidence type="ECO:0000256" key="5">
    <source>
        <dbReference type="ARBA" id="ARBA00023295"/>
    </source>
</evidence>
<dbReference type="EMBL" id="UGNV01000001">
    <property type="protein sequence ID" value="STX28652.1"/>
    <property type="molecule type" value="Genomic_DNA"/>
</dbReference>
<evidence type="ECO:0000256" key="3">
    <source>
        <dbReference type="ARBA" id="ARBA00012663"/>
    </source>
</evidence>
<dbReference type="GO" id="GO:0004563">
    <property type="term" value="F:beta-N-acetylhexosaminidase activity"/>
    <property type="evidence" value="ECO:0007669"/>
    <property type="project" value="UniProtKB-EC"/>
</dbReference>
<dbReference type="InterPro" id="IPR036962">
    <property type="entry name" value="Glyco_hydro_3_N_sf"/>
</dbReference>
<dbReference type="RefSeq" id="WP_115302380.1">
    <property type="nucleotide sequence ID" value="NZ_CAAAHO010000001.1"/>
</dbReference>
<feature type="domain" description="Glycoside hydrolase family 3 N-terminal" evidence="6">
    <location>
        <begin position="3"/>
        <end position="346"/>
    </location>
</feature>
<evidence type="ECO:0000256" key="2">
    <source>
        <dbReference type="ARBA" id="ARBA00005336"/>
    </source>
</evidence>
<dbReference type="GO" id="GO:0005975">
    <property type="term" value="P:carbohydrate metabolic process"/>
    <property type="evidence" value="ECO:0007669"/>
    <property type="project" value="InterPro"/>
</dbReference>